<reference evidence="3 4" key="1">
    <citation type="submission" date="2019-04" db="EMBL/GenBank/DDBJ databases">
        <title>Cohnella sp. nov., isolated from soil.</title>
        <authorList>
            <person name="Kim W."/>
        </authorList>
    </citation>
    <scope>NUCLEOTIDE SEQUENCE [LARGE SCALE GENOMIC DNA]</scope>
    <source>
        <strain evidence="3 4">CAU 1483</strain>
    </source>
</reference>
<protein>
    <submittedName>
        <fullName evidence="3">DUF5107 domain-containing protein</fullName>
    </submittedName>
</protein>
<accession>A0A4U0FGU4</accession>
<dbReference type="InterPro" id="IPR011990">
    <property type="entry name" value="TPR-like_helical_dom_sf"/>
</dbReference>
<evidence type="ECO:0000256" key="1">
    <source>
        <dbReference type="PROSITE-ProRule" id="PRU00339"/>
    </source>
</evidence>
<dbReference type="Pfam" id="PF17128">
    <property type="entry name" value="DUF5107"/>
    <property type="match status" value="1"/>
</dbReference>
<dbReference type="AlphaFoldDB" id="A0A4U0FGU4"/>
<comment type="caution">
    <text evidence="3">The sequence shown here is derived from an EMBL/GenBank/DDBJ whole genome shotgun (WGS) entry which is preliminary data.</text>
</comment>
<sequence length="994" mass="114504">MSEKIVRILGQEPHLYWKSADTSVGRSDAVMPDASARIGTVTIPTYELGTDDINPILDRRLNPYPYTQQNHKTGVRVEKEYEAVVLENEYIRLTVIPSLGGRLYSAVDKRIGREFLYRNPVIRPRMIGTRGAWFAGGMEFNFPISHSPTTMDRVNYRIHHGPDGSASVTFGNIERISGMNWKVELKLYPGKTYMEQKVSLYNPAPRESRFYFWTNTAVEYDKSVKLIYPFDWCINFDTQYVKWPYYKQMDCRNPKEIPYAYETFGKLLTQDFFGAYNVDQDHGIVHHADRKKVKGAKFFIWGNDSNAEAWNRCLTEGDSQYIEIQSGPFESQMVYKFLKPHQELAWSEYWYPVSGMGGGFKYASKELAVNFKRSTEGVSFCLSATENLRDCELIFTVNGATERRKADFSPLQLSVMEFEVEGSFHLHEIKLDVYCGDRHIAAIGERNEYTDEYPDTDIYEDSRVNMLNQDPDKTLKHVQWRESLGLTAEAFDLYRVNLQEHPTCTLTMNRLGNLYLKSMQYERAADCFRKVLAYDNRNSQARFYLGVTEKERGHPQTARRLFIDIAADAEYYRASLIELIKLNLLFGYGREARLLCEQLGPADAYARFLGSISRRKDLRAHLHHDNQSDEWMSDEYGLAEQYLQQRSNEAKETFVAFTGGDESVIVAVALEYLEMGLRDDASELLQLIRTPGLQAQLIFASCQADGNERITNMLTVLQQQSLDYVFPQDPRTMRLLMELESADGSGRADYLLGMFLYAAGDREAGLARYRSSYDKGLRYTALLHSLGYIYLNVLQEPSTAEKYLSEDAAVNGTANTETLVYLDKLFAAAGDLYKRTELVPLMEQARNRALVLERLVEIYMQTGQEDKAFHILENEEFENWEGRETSGATYRNAILHRVRKEMEQGDYERARYWIDRADVYPEGLHYGPHSGTPLSDIKYYKGLVLAGLGQEHAALEQFREGYHELYREEIGSTEKSRSYSMLCLEQLNKRESIG</sequence>
<dbReference type="OrthoDB" id="174931at2"/>
<keyword evidence="1" id="KW-0802">TPR repeat</keyword>
<dbReference type="Gene3D" id="1.25.40.10">
    <property type="entry name" value="Tetratricopeptide repeat domain"/>
    <property type="match status" value="2"/>
</dbReference>
<evidence type="ECO:0000313" key="3">
    <source>
        <dbReference type="EMBL" id="TJY44128.1"/>
    </source>
</evidence>
<dbReference type="EMBL" id="SUPK01000001">
    <property type="protein sequence ID" value="TJY44128.1"/>
    <property type="molecule type" value="Genomic_DNA"/>
</dbReference>
<dbReference type="SMART" id="SM00028">
    <property type="entry name" value="TPR"/>
    <property type="match status" value="1"/>
</dbReference>
<evidence type="ECO:0000259" key="2">
    <source>
        <dbReference type="Pfam" id="PF17128"/>
    </source>
</evidence>
<keyword evidence="4" id="KW-1185">Reference proteome</keyword>
<organism evidence="3 4">
    <name type="scientific">Cohnella pontilimi</name>
    <dbReference type="NCBI Taxonomy" id="2564100"/>
    <lineage>
        <taxon>Bacteria</taxon>
        <taxon>Bacillati</taxon>
        <taxon>Bacillota</taxon>
        <taxon>Bacilli</taxon>
        <taxon>Bacillales</taxon>
        <taxon>Paenibacillaceae</taxon>
        <taxon>Cohnella</taxon>
    </lineage>
</organism>
<dbReference type="Proteomes" id="UP000309673">
    <property type="component" value="Unassembled WGS sequence"/>
</dbReference>
<name>A0A4U0FGU4_9BACL</name>
<dbReference type="PROSITE" id="PS50005">
    <property type="entry name" value="TPR"/>
    <property type="match status" value="1"/>
</dbReference>
<proteinExistence type="predicted"/>
<feature type="repeat" description="TPR" evidence="1">
    <location>
        <begin position="505"/>
        <end position="538"/>
    </location>
</feature>
<dbReference type="SUPFAM" id="SSF48452">
    <property type="entry name" value="TPR-like"/>
    <property type="match status" value="1"/>
</dbReference>
<feature type="domain" description="DUF5107" evidence="2">
    <location>
        <begin position="64"/>
        <end position="353"/>
    </location>
</feature>
<dbReference type="InterPro" id="IPR019734">
    <property type="entry name" value="TPR_rpt"/>
</dbReference>
<dbReference type="InterPro" id="IPR033396">
    <property type="entry name" value="DUF5107"/>
</dbReference>
<evidence type="ECO:0000313" key="4">
    <source>
        <dbReference type="Proteomes" id="UP000309673"/>
    </source>
</evidence>
<gene>
    <name evidence="3" type="ORF">E5161_01655</name>
</gene>